<dbReference type="PRINTS" id="PR00834">
    <property type="entry name" value="PROTEASES2C"/>
</dbReference>
<dbReference type="PANTHER" id="PTHR22939">
    <property type="entry name" value="SERINE PROTEASE FAMILY S1C HTRA-RELATED"/>
    <property type="match status" value="1"/>
</dbReference>
<dbReference type="AlphaFoldDB" id="A0A386HN56"/>
<keyword evidence="3" id="KW-0378">Hydrolase</keyword>
<evidence type="ECO:0000313" key="6">
    <source>
        <dbReference type="Proteomes" id="UP000266118"/>
    </source>
</evidence>
<evidence type="ECO:0000259" key="4">
    <source>
        <dbReference type="SMART" id="SM00228"/>
    </source>
</evidence>
<dbReference type="Proteomes" id="UP000266118">
    <property type="component" value="Chromosome"/>
</dbReference>
<dbReference type="Pfam" id="PF13180">
    <property type="entry name" value="PDZ_2"/>
    <property type="match status" value="1"/>
</dbReference>
<dbReference type="OrthoDB" id="728837at2"/>
<gene>
    <name evidence="5" type="ORF">D6B99_06770</name>
</gene>
<dbReference type="SMART" id="SM00228">
    <property type="entry name" value="PDZ"/>
    <property type="match status" value="1"/>
</dbReference>
<keyword evidence="2" id="KW-0645">Protease</keyword>
<dbReference type="InterPro" id="IPR001478">
    <property type="entry name" value="PDZ"/>
</dbReference>
<evidence type="ECO:0000256" key="3">
    <source>
        <dbReference type="ARBA" id="ARBA00022801"/>
    </source>
</evidence>
<dbReference type="GO" id="GO:0006508">
    <property type="term" value="P:proteolysis"/>
    <property type="evidence" value="ECO:0007669"/>
    <property type="project" value="UniProtKB-KW"/>
</dbReference>
<accession>A0A386HN56</accession>
<keyword evidence="6" id="KW-1185">Reference proteome</keyword>
<name>A0A386HN56_9BACT</name>
<dbReference type="Pfam" id="PF13365">
    <property type="entry name" value="Trypsin_2"/>
    <property type="match status" value="1"/>
</dbReference>
<evidence type="ECO:0000256" key="1">
    <source>
        <dbReference type="ARBA" id="ARBA00010541"/>
    </source>
</evidence>
<dbReference type="PANTHER" id="PTHR22939:SF129">
    <property type="entry name" value="SERINE PROTEASE HTRA2, MITOCHONDRIAL"/>
    <property type="match status" value="1"/>
</dbReference>
<protein>
    <submittedName>
        <fullName evidence="5">PDZ domain-containing protein</fullName>
    </submittedName>
</protein>
<evidence type="ECO:0000256" key="2">
    <source>
        <dbReference type="ARBA" id="ARBA00022670"/>
    </source>
</evidence>
<dbReference type="InterPro" id="IPR036034">
    <property type="entry name" value="PDZ_sf"/>
</dbReference>
<dbReference type="EMBL" id="CP032489">
    <property type="protein sequence ID" value="AYD47338.1"/>
    <property type="molecule type" value="Genomic_DNA"/>
</dbReference>
<dbReference type="SUPFAM" id="SSF50156">
    <property type="entry name" value="PDZ domain-like"/>
    <property type="match status" value="1"/>
</dbReference>
<dbReference type="InterPro" id="IPR001940">
    <property type="entry name" value="Peptidase_S1C"/>
</dbReference>
<comment type="similarity">
    <text evidence="1">Belongs to the peptidase S1C family.</text>
</comment>
<dbReference type="InterPro" id="IPR009003">
    <property type="entry name" value="Peptidase_S1_PA"/>
</dbReference>
<dbReference type="GO" id="GO:0004252">
    <property type="term" value="F:serine-type endopeptidase activity"/>
    <property type="evidence" value="ECO:0007669"/>
    <property type="project" value="InterPro"/>
</dbReference>
<dbReference type="Gene3D" id="2.30.42.10">
    <property type="match status" value="1"/>
</dbReference>
<dbReference type="KEGG" id="ark:D6B99_06770"/>
<dbReference type="SUPFAM" id="SSF50494">
    <property type="entry name" value="Trypsin-like serine proteases"/>
    <property type="match status" value="2"/>
</dbReference>
<dbReference type="Gene3D" id="2.40.10.120">
    <property type="match status" value="1"/>
</dbReference>
<organism evidence="5 6">
    <name type="scientific">Arachidicoccus soli</name>
    <dbReference type="NCBI Taxonomy" id="2341117"/>
    <lineage>
        <taxon>Bacteria</taxon>
        <taxon>Pseudomonadati</taxon>
        <taxon>Bacteroidota</taxon>
        <taxon>Chitinophagia</taxon>
        <taxon>Chitinophagales</taxon>
        <taxon>Chitinophagaceae</taxon>
        <taxon>Arachidicoccus</taxon>
    </lineage>
</organism>
<reference evidence="5 6" key="1">
    <citation type="submission" date="2018-09" db="EMBL/GenBank/DDBJ databases">
        <title>Arachidicoccus sp. nov., a bacterium isolated from soil.</title>
        <authorList>
            <person name="Weon H.-Y."/>
            <person name="Kwon S.-W."/>
            <person name="Lee S.A."/>
        </authorList>
    </citation>
    <scope>NUCLEOTIDE SEQUENCE [LARGE SCALE GENOMIC DNA]</scope>
    <source>
        <strain evidence="5 6">KIS59-12</strain>
    </source>
</reference>
<proteinExistence type="inferred from homology"/>
<feature type="domain" description="PDZ" evidence="4">
    <location>
        <begin position="395"/>
        <end position="465"/>
    </location>
</feature>
<sequence length="558" mass="61385">MRILQKAFIASFVLVTGITSGQNLKGKKLEKTIDAAIQKSYAACVRIWAFDTTAKLQMGAVFSGVVVNKDGHILTAAHVVTPGTTYLVNFPNGKKCIAIGLGKITKTQIVPDVGMMKIISRGEWPFAKMGYSSSIRIHEPCISISYPESLFQSVPVVRFGYITNTKNEKGFIQSTCIMEPGDSGGPLFDYNGNVIGLHSAIEISEKLNFDIPIDLYREYWQALNIPRIYHSFPKSLAHAIDDSVHDKIEVLDTNNIFGNNFKKIIANERNTCVKVISNINGTRQEAAGTLINLEKKRGCLILSKSSIVGKNSIRIQTKSGFLHASVIVRDENNDLVLLKPSSNIKGGIPLRKLCADSSAKIRPGLFIISLLPNAKAAYSIIGTSLIKTIKYFSAGSFGASILYKDSIVKLDRIQPSSPAEIEGMKTDDAVLAIDNKPIFSPEDFFRILNQFWPGDTINIKLKRGKEVFNKIIVLKPILFPKSDHPAEHFAGGSSIIRDGFNQVFSHDAILYSNRCGGPIFDSEGLFYGINIARHSRASCLAIPTSIICQFILHSIKNE</sequence>
<dbReference type="RefSeq" id="WP_119986350.1">
    <property type="nucleotide sequence ID" value="NZ_CP032489.1"/>
</dbReference>
<evidence type="ECO:0000313" key="5">
    <source>
        <dbReference type="EMBL" id="AYD47338.1"/>
    </source>
</evidence>